<dbReference type="PROSITE" id="PS00893">
    <property type="entry name" value="NUDIX_BOX"/>
    <property type="match status" value="1"/>
</dbReference>
<organism evidence="6 7">
    <name type="scientific">Paenibacillus filicis</name>
    <dbReference type="NCBI Taxonomy" id="669464"/>
    <lineage>
        <taxon>Bacteria</taxon>
        <taxon>Bacillati</taxon>
        <taxon>Bacillota</taxon>
        <taxon>Bacilli</taxon>
        <taxon>Bacillales</taxon>
        <taxon>Paenibacillaceae</taxon>
        <taxon>Paenibacillus</taxon>
    </lineage>
</organism>
<dbReference type="PANTHER" id="PTHR43046">
    <property type="entry name" value="GDP-MANNOSE MANNOSYL HYDROLASE"/>
    <property type="match status" value="1"/>
</dbReference>
<dbReference type="RefSeq" id="WP_341414769.1">
    <property type="nucleotide sequence ID" value="NZ_JBBPCC010000003.1"/>
</dbReference>
<dbReference type="InterPro" id="IPR000086">
    <property type="entry name" value="NUDIX_hydrolase_dom"/>
</dbReference>
<proteinExistence type="inferred from homology"/>
<dbReference type="Proteomes" id="UP001469365">
    <property type="component" value="Unassembled WGS sequence"/>
</dbReference>
<evidence type="ECO:0000256" key="2">
    <source>
        <dbReference type="ARBA" id="ARBA00022801"/>
    </source>
</evidence>
<evidence type="ECO:0000259" key="5">
    <source>
        <dbReference type="PROSITE" id="PS51462"/>
    </source>
</evidence>
<comment type="similarity">
    <text evidence="4">Belongs to the Nudix hydrolase family.</text>
</comment>
<reference evidence="6 7" key="1">
    <citation type="submission" date="2024-04" db="EMBL/GenBank/DDBJ databases">
        <title>draft genome sequnece of Paenibacillus filicis.</title>
        <authorList>
            <person name="Kim D.-U."/>
        </authorList>
    </citation>
    <scope>NUCLEOTIDE SEQUENCE [LARGE SCALE GENOMIC DNA]</scope>
    <source>
        <strain evidence="6 7">KACC14197</strain>
    </source>
</reference>
<dbReference type="EC" id="3.6.-.-" evidence="6"/>
<name>A0ABU9DFT4_9BACL</name>
<protein>
    <submittedName>
        <fullName evidence="6">NUDIX hydrolase</fullName>
        <ecNumber evidence="6">3.6.-.-</ecNumber>
    </submittedName>
</protein>
<feature type="domain" description="Nudix hydrolase" evidence="5">
    <location>
        <begin position="1"/>
        <end position="132"/>
    </location>
</feature>
<dbReference type="Pfam" id="PF00293">
    <property type="entry name" value="NUDIX"/>
    <property type="match status" value="1"/>
</dbReference>
<dbReference type="InterPro" id="IPR020476">
    <property type="entry name" value="Nudix_hydrolase"/>
</dbReference>
<evidence type="ECO:0000313" key="7">
    <source>
        <dbReference type="Proteomes" id="UP001469365"/>
    </source>
</evidence>
<accession>A0ABU9DFT4</accession>
<dbReference type="EMBL" id="JBBPCC010000003">
    <property type="protein sequence ID" value="MEK8127718.1"/>
    <property type="molecule type" value="Genomic_DNA"/>
</dbReference>
<comment type="caution">
    <text evidence="6">The sequence shown here is derived from an EMBL/GenBank/DDBJ whole genome shotgun (WGS) entry which is preliminary data.</text>
</comment>
<comment type="cofactor">
    <cofactor evidence="1">
        <name>Mg(2+)</name>
        <dbReference type="ChEBI" id="CHEBI:18420"/>
    </cofactor>
</comment>
<evidence type="ECO:0000256" key="3">
    <source>
        <dbReference type="ARBA" id="ARBA00022842"/>
    </source>
</evidence>
<dbReference type="PRINTS" id="PR00502">
    <property type="entry name" value="NUDIXFAMILY"/>
</dbReference>
<evidence type="ECO:0000313" key="6">
    <source>
        <dbReference type="EMBL" id="MEK8127718.1"/>
    </source>
</evidence>
<dbReference type="PANTHER" id="PTHR43046:SF12">
    <property type="entry name" value="GDP-MANNOSE MANNOSYL HYDROLASE"/>
    <property type="match status" value="1"/>
</dbReference>
<evidence type="ECO:0000256" key="4">
    <source>
        <dbReference type="RuleBase" id="RU003476"/>
    </source>
</evidence>
<dbReference type="InterPro" id="IPR015797">
    <property type="entry name" value="NUDIX_hydrolase-like_dom_sf"/>
</dbReference>
<dbReference type="InterPro" id="IPR020084">
    <property type="entry name" value="NUDIX_hydrolase_CS"/>
</dbReference>
<dbReference type="PROSITE" id="PS51462">
    <property type="entry name" value="NUDIX"/>
    <property type="match status" value="1"/>
</dbReference>
<dbReference type="Gene3D" id="3.90.79.10">
    <property type="entry name" value="Nucleoside Triphosphate Pyrophosphohydrolase"/>
    <property type="match status" value="1"/>
</dbReference>
<keyword evidence="7" id="KW-1185">Reference proteome</keyword>
<keyword evidence="2 4" id="KW-0378">Hydrolase</keyword>
<dbReference type="SUPFAM" id="SSF55811">
    <property type="entry name" value="Nudix"/>
    <property type="match status" value="1"/>
</dbReference>
<dbReference type="CDD" id="cd02883">
    <property type="entry name" value="NUDIX_Hydrolase"/>
    <property type="match status" value="1"/>
</dbReference>
<gene>
    <name evidence="6" type="ORF">WMW72_07280</name>
</gene>
<dbReference type="GO" id="GO:0016787">
    <property type="term" value="F:hydrolase activity"/>
    <property type="evidence" value="ECO:0007669"/>
    <property type="project" value="UniProtKB-KW"/>
</dbReference>
<keyword evidence="3" id="KW-0460">Magnesium</keyword>
<evidence type="ECO:0000256" key="1">
    <source>
        <dbReference type="ARBA" id="ARBA00001946"/>
    </source>
</evidence>
<sequence length="144" mass="15927">MKRVDVASALIEDNSGNILIVKNKKGDSFYWGLPGGAVEEGETLEQAAIREVKEETGFNIVITGLNSVREMFFSEAKHHAVIVTFIAKVVDGTIDIMDPDNDIAEVKWANIETVKKLMPSLFDMLKINSNANKSMAFYAFEGVK</sequence>